<evidence type="ECO:0000256" key="1">
    <source>
        <dbReference type="SAM" id="Phobius"/>
    </source>
</evidence>
<protein>
    <recommendedName>
        <fullName evidence="3">Spore cortex biosynthesis protein YabQ</fullName>
    </recommendedName>
</protein>
<name>A0A645BQB4_9ZZZZ</name>
<comment type="caution">
    <text evidence="2">The sequence shown here is derived from an EMBL/GenBank/DDBJ whole genome shotgun (WGS) entry which is preliminary data.</text>
</comment>
<dbReference type="EMBL" id="VSSQ01021721">
    <property type="protein sequence ID" value="MPM67485.1"/>
    <property type="molecule type" value="Genomic_DNA"/>
</dbReference>
<keyword evidence="1" id="KW-1133">Transmembrane helix</keyword>
<dbReference type="NCBIfam" id="TIGR02893">
    <property type="entry name" value="spore_yabQ"/>
    <property type="match status" value="1"/>
</dbReference>
<keyword evidence="1" id="KW-0812">Transmembrane</keyword>
<feature type="transmembrane region" description="Helical" evidence="1">
    <location>
        <begin position="39"/>
        <end position="62"/>
    </location>
</feature>
<evidence type="ECO:0000313" key="2">
    <source>
        <dbReference type="EMBL" id="MPM67485.1"/>
    </source>
</evidence>
<keyword evidence="1" id="KW-0472">Membrane</keyword>
<dbReference type="AlphaFoldDB" id="A0A645BQB4"/>
<proteinExistence type="predicted"/>
<dbReference type="Pfam" id="PF09578">
    <property type="entry name" value="Spore_YabQ"/>
    <property type="match status" value="1"/>
</dbReference>
<feature type="transmembrane region" description="Helical" evidence="1">
    <location>
        <begin position="6"/>
        <end position="27"/>
    </location>
</feature>
<dbReference type="InterPro" id="IPR019074">
    <property type="entry name" value="YabQ"/>
</dbReference>
<feature type="transmembrane region" description="Helical" evidence="1">
    <location>
        <begin position="115"/>
        <end position="132"/>
    </location>
</feature>
<organism evidence="2">
    <name type="scientific">bioreactor metagenome</name>
    <dbReference type="NCBI Taxonomy" id="1076179"/>
    <lineage>
        <taxon>unclassified sequences</taxon>
        <taxon>metagenomes</taxon>
        <taxon>ecological metagenomes</taxon>
    </lineage>
</organism>
<reference evidence="2" key="1">
    <citation type="submission" date="2019-08" db="EMBL/GenBank/DDBJ databases">
        <authorList>
            <person name="Kucharzyk K."/>
            <person name="Murdoch R.W."/>
            <person name="Higgins S."/>
            <person name="Loffler F."/>
        </authorList>
    </citation>
    <scope>NUCLEOTIDE SEQUENCE</scope>
</reference>
<sequence length="159" mass="18339">MESNQQIFTFAVTLATGAIIGLVFDFYRVIYNIMRPRPAVTYITDLLFWIVATTITLIALLMSNWGELRAYVFIGLFGGAVLYFQLLSKLTQMVLLQVFGAIHFAITWVKRLFRLVIFKPLAWALGILLQPFRIAKRRTAAWCKDHFKKPPDENIPPER</sequence>
<evidence type="ECO:0008006" key="3">
    <source>
        <dbReference type="Google" id="ProtNLM"/>
    </source>
</evidence>
<feature type="transmembrane region" description="Helical" evidence="1">
    <location>
        <begin position="68"/>
        <end position="86"/>
    </location>
</feature>
<accession>A0A645BQB4</accession>
<gene>
    <name evidence="2" type="ORF">SDC9_114408</name>
</gene>